<reference evidence="2" key="1">
    <citation type="submission" date="2020-08" db="EMBL/GenBank/DDBJ databases">
        <title>Multicomponent nature underlies the extraordinary mechanical properties of spider dragline silk.</title>
        <authorList>
            <person name="Kono N."/>
            <person name="Nakamura H."/>
            <person name="Mori M."/>
            <person name="Yoshida Y."/>
            <person name="Ohtoshi R."/>
            <person name="Malay A.D."/>
            <person name="Moran D.A.P."/>
            <person name="Tomita M."/>
            <person name="Numata K."/>
            <person name="Arakawa K."/>
        </authorList>
    </citation>
    <scope>NUCLEOTIDE SEQUENCE</scope>
</reference>
<feature type="region of interest" description="Disordered" evidence="1">
    <location>
        <begin position="1"/>
        <end position="25"/>
    </location>
</feature>
<proteinExistence type="predicted"/>
<accession>A0A8X7BR65</accession>
<keyword evidence="3" id="KW-1185">Reference proteome</keyword>
<gene>
    <name evidence="2" type="ORF">TNIN_116101</name>
</gene>
<dbReference type="EMBL" id="BMAV01001458">
    <property type="protein sequence ID" value="GFY39617.1"/>
    <property type="molecule type" value="Genomic_DNA"/>
</dbReference>
<organism evidence="2 3">
    <name type="scientific">Trichonephila inaurata madagascariensis</name>
    <dbReference type="NCBI Taxonomy" id="2747483"/>
    <lineage>
        <taxon>Eukaryota</taxon>
        <taxon>Metazoa</taxon>
        <taxon>Ecdysozoa</taxon>
        <taxon>Arthropoda</taxon>
        <taxon>Chelicerata</taxon>
        <taxon>Arachnida</taxon>
        <taxon>Araneae</taxon>
        <taxon>Araneomorphae</taxon>
        <taxon>Entelegynae</taxon>
        <taxon>Araneoidea</taxon>
        <taxon>Nephilidae</taxon>
        <taxon>Trichonephila</taxon>
        <taxon>Trichonephila inaurata</taxon>
    </lineage>
</organism>
<name>A0A8X7BR65_9ARAC</name>
<sequence length="77" mass="8525">MAGRQHQLDLLEATDTAEGPSNGLGIDDTMSSAYLEISLQSIKRASGVKVPERLSLKNPILITWPSFPPSFFTHRRE</sequence>
<protein>
    <submittedName>
        <fullName evidence="2">Uncharacterized protein</fullName>
    </submittedName>
</protein>
<dbReference type="AlphaFoldDB" id="A0A8X7BR65"/>
<comment type="caution">
    <text evidence="2">The sequence shown here is derived from an EMBL/GenBank/DDBJ whole genome shotgun (WGS) entry which is preliminary data.</text>
</comment>
<dbReference type="Proteomes" id="UP000886998">
    <property type="component" value="Unassembled WGS sequence"/>
</dbReference>
<evidence type="ECO:0000313" key="3">
    <source>
        <dbReference type="Proteomes" id="UP000886998"/>
    </source>
</evidence>
<evidence type="ECO:0000256" key="1">
    <source>
        <dbReference type="SAM" id="MobiDB-lite"/>
    </source>
</evidence>
<evidence type="ECO:0000313" key="2">
    <source>
        <dbReference type="EMBL" id="GFY39617.1"/>
    </source>
</evidence>